<feature type="compositionally biased region" description="Basic and acidic residues" evidence="1">
    <location>
        <begin position="387"/>
        <end position="411"/>
    </location>
</feature>
<sequence>MDVGGGLVTIIRGVSEGLPARRRAYTLPNAADSKCRDPADSSRLTQQRREYNQTAATEQPAGQRNHNRLADRKASAARPSTNQSQIKANTSTPTTCNGAACAALCRGYGQTESVTTLLPASLNKRSMHVMEDSSDALVVCSDVNVTTNLKQALVSPKEDAESLSVTKPPLENAETIVQTTSITTTTTTTTDGSQSKTKELDSVAKAQEGDRKGEHDTEGDLSRNAISSTSDKMPTATAVEVVSEKIADSSDDALSVLSSKKSISAATTPSVNSSASAEPGDGKAKESNKADTTLEVVEGSKEGSETGKDDEHHGKVLAVAQEEARKSPTAAQGNEPTVDDVMEGIDEFMDHNGSELKQQNGLDGGDFNEDLAFQMDVDEPAGTGKETVTEKSPVEEVESDKPSDEGKRSEESAMDLTSTSEPQPSKQDQPVAEKETESAANATTTTTASSVPVIDVVDSSPEKRNQRRASLATKEGDLNIRDKNIITSTPIATGSEKRTAESVQLSTPQEVQVTQVKQEVTDVAGGVVSDDTEEQRDEVQNLSTSKAPSAQSDEPAGPVQSTSRKRRRSVDRDGPESVAEPEEPIEPAKKLKLEVETNYQVHERVVNEYIEATPNTSVDEIQSHTDTLVKEIQTLSAMIRDTEQKWNNLLHMKKVKEEILLRLNRRKHVMDITETRLGEVSAFNHLDSSNLSSHHQLNPHQPRSSSVGPRPPTPPPEVEIRPASVSNTTNYSHNALNGVNAAGGKHSQISNRRNSSIAAGSGHRSTTNSLSNNTSGKRSASARDTNSFVSQFNSSNNAVTMVPLPNAANQIVQARANMNAADMAKEKALAMQVQRQLFPKPVLSNQQQILSNLAMSAGLTSLAAAGSGAGANNGSNTSATTALLNGHHGPSVSSAGGTSREQQQQQEQQLQIGRQGNRKFVTSIIDEFRQQHPHSVPRRGRRMKHVGGSGSNNGGMSSTSTGNSIGGSFGERSAISLTALPGGKSPAMGSAARSGSTDSAANRISELLAAAENSRPSSNDSSQSNSNFLSSLVSASGAAASSSSQQQFLKDVLVQFAKMSQNEQSLLSNLQLLANNAVLASTGPSTATTNTVSSPQQSPQFQQQQQQQTLPQLHASLLSKASLPEVTLHPVMNSTAHSDILGSHNSTNPLTGANLSAVNTSTNSLLHGILTKSASRPASGAANAAANFNSFSPTLARLLTGPERMNATQSASSSTVTSGALANLQTGGVIGGLNLSKNNSEISITPVVGSNFQQTLLAQQQQQQQQLQRLREQHLFKGESYLNIDDEADDSVDRLVIDEGDDMGSHRDVISKRRVAEINENEVPQCQGCKKMEAKFVCAGCNHQWYCSRECQVNAWDDHSEVCSG</sequence>
<feature type="compositionally biased region" description="Acidic residues" evidence="1">
    <location>
        <begin position="337"/>
        <end position="347"/>
    </location>
</feature>
<feature type="compositionally biased region" description="Basic and acidic residues" evidence="1">
    <location>
        <begin position="298"/>
        <end position="314"/>
    </location>
</feature>
<dbReference type="PROSITE" id="PS50865">
    <property type="entry name" value="ZF_MYND_2"/>
    <property type="match status" value="1"/>
</dbReference>
<feature type="compositionally biased region" description="Basic and acidic residues" evidence="1">
    <location>
        <begin position="196"/>
        <end position="221"/>
    </location>
</feature>
<feature type="compositionally biased region" description="Polar residues" evidence="1">
    <location>
        <begin position="78"/>
        <end position="93"/>
    </location>
</feature>
<dbReference type="SUPFAM" id="SSF144232">
    <property type="entry name" value="HIT/MYND zinc finger-like"/>
    <property type="match status" value="1"/>
</dbReference>
<feature type="compositionally biased region" description="Basic residues" evidence="1">
    <location>
        <begin position="931"/>
        <end position="945"/>
    </location>
</feature>
<feature type="region of interest" description="Disordered" evidence="1">
    <location>
        <begin position="689"/>
        <end position="784"/>
    </location>
</feature>
<feature type="compositionally biased region" description="Low complexity" evidence="1">
    <location>
        <begin position="954"/>
        <end position="963"/>
    </location>
</feature>
<dbReference type="Pfam" id="PF01753">
    <property type="entry name" value="zf-MYND"/>
    <property type="match status" value="1"/>
</dbReference>
<protein>
    <submittedName>
        <fullName evidence="2">Uncharacterized protein</fullName>
    </submittedName>
</protein>
<feature type="region of interest" description="Disordered" evidence="1">
    <location>
        <begin position="524"/>
        <end position="588"/>
    </location>
</feature>
<evidence type="ECO:0000313" key="2">
    <source>
        <dbReference type="EnsemblMetazoa" id="AATE018928-PA.1"/>
    </source>
</evidence>
<dbReference type="VEuPathDB" id="VectorBase:AATE018928"/>
<feature type="compositionally biased region" description="Low complexity" evidence="1">
    <location>
        <begin position="689"/>
        <end position="708"/>
    </location>
</feature>
<dbReference type="Gene3D" id="6.10.140.2220">
    <property type="match status" value="1"/>
</dbReference>
<dbReference type="InterPro" id="IPR002893">
    <property type="entry name" value="Znf_MYND"/>
</dbReference>
<feature type="compositionally biased region" description="Low complexity" evidence="1">
    <location>
        <begin position="765"/>
        <end position="775"/>
    </location>
</feature>
<feature type="compositionally biased region" description="Polar residues" evidence="1">
    <location>
        <begin position="540"/>
        <end position="552"/>
    </location>
</feature>
<feature type="compositionally biased region" description="Polar residues" evidence="1">
    <location>
        <begin position="52"/>
        <end position="64"/>
    </location>
</feature>
<feature type="compositionally biased region" description="Polar residues" evidence="1">
    <location>
        <begin position="724"/>
        <end position="737"/>
    </location>
</feature>
<feature type="compositionally biased region" description="Low complexity" evidence="1">
    <location>
        <begin position="1093"/>
        <end position="1110"/>
    </location>
</feature>
<proteinExistence type="predicted"/>
<dbReference type="STRING" id="41427.A0A182JIY0"/>
<dbReference type="EnsemblMetazoa" id="AATE018928-RA">
    <property type="protein sequence ID" value="AATE018928-PA.1"/>
    <property type="gene ID" value="AATE018928"/>
</dbReference>
<feature type="region of interest" description="Disordered" evidence="1">
    <location>
        <begin position="928"/>
        <end position="1000"/>
    </location>
</feature>
<feature type="compositionally biased region" description="Basic and acidic residues" evidence="1">
    <location>
        <begin position="280"/>
        <end position="289"/>
    </location>
</feature>
<feature type="compositionally biased region" description="Polar residues" evidence="1">
    <location>
        <begin position="891"/>
        <end position="900"/>
    </location>
</feature>
<feature type="compositionally biased region" description="Polar residues" evidence="1">
    <location>
        <begin position="264"/>
        <end position="276"/>
    </location>
</feature>
<feature type="compositionally biased region" description="Basic and acidic residues" evidence="1">
    <location>
        <begin position="474"/>
        <end position="484"/>
    </location>
</feature>
<feature type="region of interest" description="Disordered" evidence="1">
    <location>
        <begin position="1084"/>
        <end position="1110"/>
    </location>
</feature>
<feature type="region of interest" description="Disordered" evidence="1">
    <location>
        <begin position="50"/>
        <end position="93"/>
    </location>
</feature>
<accession>A0A182JIY0</accession>
<feature type="region of interest" description="Disordered" evidence="1">
    <location>
        <begin position="182"/>
        <end position="236"/>
    </location>
</feature>
<dbReference type="PROSITE" id="PS01360">
    <property type="entry name" value="ZF_MYND_1"/>
    <property type="match status" value="1"/>
</dbReference>
<reference evidence="2" key="1">
    <citation type="submission" date="2022-08" db="UniProtKB">
        <authorList>
            <consortium name="EnsemblMetazoa"/>
        </authorList>
    </citation>
    <scope>IDENTIFICATION</scope>
    <source>
        <strain evidence="2">EBRO</strain>
    </source>
</reference>
<feature type="region of interest" description="Disordered" evidence="1">
    <location>
        <begin position="260"/>
        <end position="510"/>
    </location>
</feature>
<evidence type="ECO:0000256" key="1">
    <source>
        <dbReference type="SAM" id="MobiDB-lite"/>
    </source>
</evidence>
<feature type="compositionally biased region" description="Low complexity" evidence="1">
    <location>
        <begin position="901"/>
        <end position="911"/>
    </location>
</feature>
<feature type="compositionally biased region" description="Low complexity" evidence="1">
    <location>
        <begin position="438"/>
        <end position="459"/>
    </location>
</feature>
<name>A0A182JIY0_ANOAO</name>
<feature type="compositionally biased region" description="Low complexity" evidence="1">
    <location>
        <begin position="867"/>
        <end position="883"/>
    </location>
</feature>
<feature type="compositionally biased region" description="Polar residues" evidence="1">
    <location>
        <begin position="747"/>
        <end position="758"/>
    </location>
</feature>
<feature type="compositionally biased region" description="Polar residues" evidence="1">
    <location>
        <begin position="415"/>
        <end position="428"/>
    </location>
</feature>
<dbReference type="FunFam" id="6.10.140.2220:FF:000022">
    <property type="entry name" value="Leucine-rich repeat-containing protein"/>
    <property type="match status" value="1"/>
</dbReference>
<feature type="region of interest" description="Disordered" evidence="1">
    <location>
        <begin position="867"/>
        <end position="916"/>
    </location>
</feature>
<organism evidence="2">
    <name type="scientific">Anopheles atroparvus</name>
    <name type="common">European mosquito</name>
    <dbReference type="NCBI Taxonomy" id="41427"/>
    <lineage>
        <taxon>Eukaryota</taxon>
        <taxon>Metazoa</taxon>
        <taxon>Ecdysozoa</taxon>
        <taxon>Arthropoda</taxon>
        <taxon>Hexapoda</taxon>
        <taxon>Insecta</taxon>
        <taxon>Pterygota</taxon>
        <taxon>Neoptera</taxon>
        <taxon>Endopterygota</taxon>
        <taxon>Diptera</taxon>
        <taxon>Nematocera</taxon>
        <taxon>Culicoidea</taxon>
        <taxon>Culicidae</taxon>
        <taxon>Anophelinae</taxon>
        <taxon>Anopheles</taxon>
    </lineage>
</organism>